<proteinExistence type="inferred from homology"/>
<dbReference type="GO" id="GO:0010494">
    <property type="term" value="C:cytoplasmic stress granule"/>
    <property type="evidence" value="ECO:0007669"/>
    <property type="project" value="UniProtKB-SubCell"/>
</dbReference>
<sequence>MDRNNGRYPYNIRRQNSGGGGHNALHSYHHHHHSNNNNNVGSSSSPAGATSSASGYSNHSAGNSPSSLGGHSSSSSNNSNAGATYGQGAAQSQNLPLSQHDELIRYIHEAWNKVKEQGPPVIYCNESDNQLKNFKPFDLEEYWGQRLIQNIHVTPTQAGGHQ</sequence>
<dbReference type="GO" id="GO:0005634">
    <property type="term" value="C:nucleus"/>
    <property type="evidence" value="ECO:0007669"/>
    <property type="project" value="UniProtKB-SubCell"/>
</dbReference>
<dbReference type="InterPro" id="IPR029428">
    <property type="entry name" value="MCRIP"/>
</dbReference>
<comment type="similarity">
    <text evidence="3">Belongs to the MCRIP family.</text>
</comment>
<evidence type="ECO:0000313" key="7">
    <source>
        <dbReference type="Proteomes" id="UP001652661"/>
    </source>
</evidence>
<dbReference type="GeneID" id="108074504"/>
<reference evidence="7" key="1">
    <citation type="submission" date="2025-05" db="UniProtKB">
        <authorList>
            <consortium name="RefSeq"/>
        </authorList>
    </citation>
    <scope>NUCLEOTIDE SEQUENCE [LARGE SCALE GENOMIC DNA]</scope>
    <source>
        <strain evidence="7">14028-0561.14</strain>
    </source>
</reference>
<reference evidence="8" key="2">
    <citation type="submission" date="2025-08" db="UniProtKB">
        <authorList>
            <consortium name="RefSeq"/>
        </authorList>
    </citation>
    <scope>IDENTIFICATION</scope>
    <source>
        <strain evidence="8">14028-0561.14</strain>
        <tissue evidence="8">Whole fly</tissue>
    </source>
</reference>
<evidence type="ECO:0000256" key="4">
    <source>
        <dbReference type="ARBA" id="ARBA00022490"/>
    </source>
</evidence>
<gene>
    <name evidence="8" type="primary">LOC108074504</name>
</gene>
<dbReference type="Proteomes" id="UP001652661">
    <property type="component" value="Chromosome 2L"/>
</dbReference>
<name>A0A6P4IH50_DROKI</name>
<evidence type="ECO:0000256" key="5">
    <source>
        <dbReference type="ARBA" id="ARBA00023242"/>
    </source>
</evidence>
<organism evidence="7 8">
    <name type="scientific">Drosophila kikkawai</name>
    <name type="common">Fruit fly</name>
    <dbReference type="NCBI Taxonomy" id="30033"/>
    <lineage>
        <taxon>Eukaryota</taxon>
        <taxon>Metazoa</taxon>
        <taxon>Ecdysozoa</taxon>
        <taxon>Arthropoda</taxon>
        <taxon>Hexapoda</taxon>
        <taxon>Insecta</taxon>
        <taxon>Pterygota</taxon>
        <taxon>Neoptera</taxon>
        <taxon>Endopterygota</taxon>
        <taxon>Diptera</taxon>
        <taxon>Brachycera</taxon>
        <taxon>Muscomorpha</taxon>
        <taxon>Ephydroidea</taxon>
        <taxon>Drosophilidae</taxon>
        <taxon>Drosophila</taxon>
        <taxon>Sophophora</taxon>
    </lineage>
</organism>
<accession>A0A6P4IH50</accession>
<protein>
    <submittedName>
        <fullName evidence="8">Hornerin</fullName>
    </submittedName>
</protein>
<keyword evidence="5" id="KW-0539">Nucleus</keyword>
<keyword evidence="7" id="KW-1185">Reference proteome</keyword>
<dbReference type="Pfam" id="PF14799">
    <property type="entry name" value="FAM195"/>
    <property type="match status" value="1"/>
</dbReference>
<dbReference type="RefSeq" id="XP_017022071.1">
    <property type="nucleotide sequence ID" value="XM_017166582.3"/>
</dbReference>
<evidence type="ECO:0000256" key="2">
    <source>
        <dbReference type="ARBA" id="ARBA00004210"/>
    </source>
</evidence>
<evidence type="ECO:0000256" key="6">
    <source>
        <dbReference type="SAM" id="MobiDB-lite"/>
    </source>
</evidence>
<evidence type="ECO:0000313" key="8">
    <source>
        <dbReference type="RefSeq" id="XP_017022071.1"/>
    </source>
</evidence>
<feature type="region of interest" description="Disordered" evidence="6">
    <location>
        <begin position="1"/>
        <end position="92"/>
    </location>
</feature>
<evidence type="ECO:0000256" key="3">
    <source>
        <dbReference type="ARBA" id="ARBA00010821"/>
    </source>
</evidence>
<dbReference type="OrthoDB" id="8170061at2759"/>
<feature type="compositionally biased region" description="Low complexity" evidence="6">
    <location>
        <begin position="35"/>
        <end position="82"/>
    </location>
</feature>
<evidence type="ECO:0000256" key="1">
    <source>
        <dbReference type="ARBA" id="ARBA00004123"/>
    </source>
</evidence>
<comment type="subcellular location">
    <subcellularLocation>
        <location evidence="2">Cytoplasm</location>
        <location evidence="2">Stress granule</location>
    </subcellularLocation>
    <subcellularLocation>
        <location evidence="1">Nucleus</location>
    </subcellularLocation>
</comment>
<dbReference type="AlphaFoldDB" id="A0A6P4IH50"/>
<keyword evidence="4" id="KW-0963">Cytoplasm</keyword>